<dbReference type="SMART" id="SM01372">
    <property type="entry name" value="E2F_TDP"/>
    <property type="match status" value="1"/>
</dbReference>
<dbReference type="Gene3D" id="6.10.250.540">
    <property type="match status" value="1"/>
</dbReference>
<keyword evidence="3 5" id="KW-0238">DNA-binding</keyword>
<evidence type="ECO:0000256" key="6">
    <source>
        <dbReference type="SAM" id="Coils"/>
    </source>
</evidence>
<keyword evidence="6" id="KW-0175">Coiled coil</keyword>
<evidence type="ECO:0000313" key="10">
    <source>
        <dbReference type="Proteomes" id="UP001497392"/>
    </source>
</evidence>
<evidence type="ECO:0000313" key="9">
    <source>
        <dbReference type="EMBL" id="CAL5218665.1"/>
    </source>
</evidence>
<evidence type="ECO:0000256" key="3">
    <source>
        <dbReference type="ARBA" id="ARBA00023125"/>
    </source>
</evidence>
<comment type="caution">
    <text evidence="9">The sequence shown here is derived from an EMBL/GenBank/DDBJ whole genome shotgun (WGS) entry which is preliminary data.</text>
</comment>
<keyword evidence="4 5" id="KW-0804">Transcription</keyword>
<keyword evidence="2 5" id="KW-0805">Transcription regulation</keyword>
<evidence type="ECO:0000256" key="7">
    <source>
        <dbReference type="SAM" id="MobiDB-lite"/>
    </source>
</evidence>
<feature type="region of interest" description="Disordered" evidence="7">
    <location>
        <begin position="220"/>
        <end position="292"/>
    </location>
</feature>
<organism evidence="9 10">
    <name type="scientific">Coccomyxa viridis</name>
    <dbReference type="NCBI Taxonomy" id="1274662"/>
    <lineage>
        <taxon>Eukaryota</taxon>
        <taxon>Viridiplantae</taxon>
        <taxon>Chlorophyta</taxon>
        <taxon>core chlorophytes</taxon>
        <taxon>Trebouxiophyceae</taxon>
        <taxon>Trebouxiophyceae incertae sedis</taxon>
        <taxon>Coccomyxaceae</taxon>
        <taxon>Coccomyxa</taxon>
    </lineage>
</organism>
<dbReference type="InterPro" id="IPR032198">
    <property type="entry name" value="E2F_CC-MB"/>
</dbReference>
<dbReference type="SUPFAM" id="SSF46785">
    <property type="entry name" value="Winged helix' DNA-binding domain"/>
    <property type="match status" value="1"/>
</dbReference>
<keyword evidence="5" id="KW-0539">Nucleus</keyword>
<dbReference type="Pfam" id="PF02319">
    <property type="entry name" value="WHD_E2F_TDP"/>
    <property type="match status" value="1"/>
</dbReference>
<feature type="coiled-coil region" evidence="6">
    <location>
        <begin position="107"/>
        <end position="134"/>
    </location>
</feature>
<dbReference type="CDD" id="cd14660">
    <property type="entry name" value="E2F_DD"/>
    <property type="match status" value="1"/>
</dbReference>
<dbReference type="PANTHER" id="PTHR12081:SF18">
    <property type="entry name" value="TRANSCRIPTION FACTOR E2F2-RELATED"/>
    <property type="match status" value="1"/>
</dbReference>
<evidence type="ECO:0000256" key="1">
    <source>
        <dbReference type="ARBA" id="ARBA00010940"/>
    </source>
</evidence>
<evidence type="ECO:0000256" key="5">
    <source>
        <dbReference type="RuleBase" id="RU003796"/>
    </source>
</evidence>
<reference evidence="9 10" key="1">
    <citation type="submission" date="2024-06" db="EMBL/GenBank/DDBJ databases">
        <authorList>
            <person name="Kraege A."/>
            <person name="Thomma B."/>
        </authorList>
    </citation>
    <scope>NUCLEOTIDE SEQUENCE [LARGE SCALE GENOMIC DNA]</scope>
</reference>
<keyword evidence="10" id="KW-1185">Reference proteome</keyword>
<evidence type="ECO:0000256" key="4">
    <source>
        <dbReference type="ARBA" id="ARBA00023163"/>
    </source>
</evidence>
<dbReference type="Proteomes" id="UP001497392">
    <property type="component" value="Unassembled WGS sequence"/>
</dbReference>
<proteinExistence type="inferred from homology"/>
<dbReference type="InterPro" id="IPR037241">
    <property type="entry name" value="E2F-DP_heterodim"/>
</dbReference>
<feature type="compositionally biased region" description="Polar residues" evidence="7">
    <location>
        <begin position="263"/>
        <end position="276"/>
    </location>
</feature>
<evidence type="ECO:0000259" key="8">
    <source>
        <dbReference type="SMART" id="SM01372"/>
    </source>
</evidence>
<dbReference type="SUPFAM" id="SSF144074">
    <property type="entry name" value="E2F-DP heterodimerization region"/>
    <property type="match status" value="1"/>
</dbReference>
<comment type="similarity">
    <text evidence="1 5">Belongs to the E2F/DP family.</text>
</comment>
<dbReference type="InterPro" id="IPR036390">
    <property type="entry name" value="WH_DNA-bd_sf"/>
</dbReference>
<dbReference type="InterPro" id="IPR015633">
    <property type="entry name" value="E2F"/>
</dbReference>
<sequence>MFGDAGAARNSRRRSTARAGSAKSPATTPGQSQGNRYDSSLGLLTKKFVQLVEAAPDGVLDLNKAAESLNVQKRRIYDITNVLEGIGLIEKKSKNNIQWKPLAGNGDDELSDELDLIKQEIAQLKNESNMLEQHVVNVRTHIHAMTEDPSNKERLYVTNEDIVKLASIGRDTVFAVTAPQGTSLIVPDPDKTAPGQPPQYRAVLTSDSDPIEVWLVTNNDPVQKPEAETADRLQLPLPPQPPEQPAQQAAMMLHPSAAAPSVPQLSTPSPRVQASSPFFKPDPDGEESKAPGGLALGTFPNLFGPSMSGFQSHPQSPSVYMKMPMRDLDTGSCWYESDVPQALGVSDIFDTDHPKF</sequence>
<protein>
    <submittedName>
        <fullName evidence="9">G370 protein</fullName>
    </submittedName>
</protein>
<evidence type="ECO:0000256" key="2">
    <source>
        <dbReference type="ARBA" id="ARBA00023015"/>
    </source>
</evidence>
<feature type="region of interest" description="Disordered" evidence="7">
    <location>
        <begin position="1"/>
        <end position="38"/>
    </location>
</feature>
<comment type="subcellular location">
    <subcellularLocation>
        <location evidence="5">Nucleus</location>
    </subcellularLocation>
</comment>
<accession>A0ABP1FFK2</accession>
<dbReference type="Gene3D" id="1.10.10.10">
    <property type="entry name" value="Winged helix-like DNA-binding domain superfamily/Winged helix DNA-binding domain"/>
    <property type="match status" value="1"/>
</dbReference>
<feature type="domain" description="E2F/DP family winged-helix DNA-binding" evidence="8">
    <location>
        <begin position="36"/>
        <end position="101"/>
    </location>
</feature>
<dbReference type="EMBL" id="CAXHTA020000001">
    <property type="protein sequence ID" value="CAL5218665.1"/>
    <property type="molecule type" value="Genomic_DNA"/>
</dbReference>
<feature type="compositionally biased region" description="Polar residues" evidence="7">
    <location>
        <begin position="24"/>
        <end position="38"/>
    </location>
</feature>
<name>A0ABP1FFK2_9CHLO</name>
<dbReference type="InterPro" id="IPR036388">
    <property type="entry name" value="WH-like_DNA-bd_sf"/>
</dbReference>
<dbReference type="Pfam" id="PF16421">
    <property type="entry name" value="E2F_CC-MB"/>
    <property type="match status" value="1"/>
</dbReference>
<gene>
    <name evidence="9" type="primary">g370</name>
    <name evidence="9" type="ORF">VP750_LOCUS324</name>
</gene>
<dbReference type="PANTHER" id="PTHR12081">
    <property type="entry name" value="TRANSCRIPTION FACTOR E2F"/>
    <property type="match status" value="1"/>
</dbReference>
<dbReference type="InterPro" id="IPR003316">
    <property type="entry name" value="E2F_WHTH_DNA-bd_dom"/>
</dbReference>